<dbReference type="InterPro" id="IPR010158">
    <property type="entry name" value="Amidase_Cbmase"/>
</dbReference>
<keyword evidence="3" id="KW-0862">Zinc</keyword>
<evidence type="ECO:0000256" key="1">
    <source>
        <dbReference type="ARBA" id="ARBA00006153"/>
    </source>
</evidence>
<feature type="binding site" evidence="3">
    <location>
        <position position="79"/>
    </location>
    <ligand>
        <name>Zn(2+)</name>
        <dbReference type="ChEBI" id="CHEBI:29105"/>
        <label>1</label>
    </ligand>
</feature>
<dbReference type="GO" id="GO:0046872">
    <property type="term" value="F:metal ion binding"/>
    <property type="evidence" value="ECO:0007669"/>
    <property type="project" value="UniProtKB-KW"/>
</dbReference>
<dbReference type="AlphaFoldDB" id="A0A4R5Y377"/>
<dbReference type="EMBL" id="SMZQ01000003">
    <property type="protein sequence ID" value="TDL38863.1"/>
    <property type="molecule type" value="Genomic_DNA"/>
</dbReference>
<evidence type="ECO:0000313" key="4">
    <source>
        <dbReference type="EMBL" id="TDL38863.1"/>
    </source>
</evidence>
<dbReference type="RefSeq" id="WP_133347971.1">
    <property type="nucleotide sequence ID" value="NZ_SMZQ01000003.1"/>
</dbReference>
<dbReference type="PANTHER" id="PTHR32494:SF5">
    <property type="entry name" value="ALLANTOATE AMIDOHYDROLASE"/>
    <property type="match status" value="1"/>
</dbReference>
<gene>
    <name evidence="4" type="ORF">E2R57_07975</name>
</gene>
<dbReference type="Proteomes" id="UP000294621">
    <property type="component" value="Unassembled WGS sequence"/>
</dbReference>
<protein>
    <submittedName>
        <fullName evidence="4">Zn-dependent hydrolase</fullName>
    </submittedName>
</protein>
<feature type="binding site" evidence="3">
    <location>
        <position position="90"/>
    </location>
    <ligand>
        <name>Zn(2+)</name>
        <dbReference type="ChEBI" id="CHEBI:29105"/>
        <label>1</label>
    </ligand>
</feature>
<comment type="caution">
    <text evidence="4">The sequence shown here is derived from an EMBL/GenBank/DDBJ whole genome shotgun (WGS) entry which is preliminary data.</text>
</comment>
<dbReference type="NCBIfam" id="TIGR01879">
    <property type="entry name" value="hydantase"/>
    <property type="match status" value="1"/>
</dbReference>
<keyword evidence="3" id="KW-0479">Metal-binding</keyword>
<reference evidence="4 5" key="1">
    <citation type="submission" date="2019-03" db="EMBL/GenBank/DDBJ databases">
        <title>Genome Sequencing and Assembly of Various Microbes Isolated from Partially Reclaimed Soil and Acid Mine Drainage (AMD) Site.</title>
        <authorList>
            <person name="Steinbock B."/>
            <person name="Bechtold R."/>
            <person name="Sevigny J.L."/>
            <person name="Thomas D."/>
            <person name="Cuthill L.R."/>
            <person name="Aveiro Johannsen E.J."/>
            <person name="Thomas K."/>
            <person name="Ghosh A."/>
        </authorList>
    </citation>
    <scope>NUCLEOTIDE SEQUENCE [LARGE SCALE GENOMIC DNA]</scope>
    <source>
        <strain evidence="4 5">S-A1</strain>
    </source>
</reference>
<dbReference type="PANTHER" id="PTHR32494">
    <property type="entry name" value="ALLANTOATE DEIMINASE-RELATED"/>
    <property type="match status" value="1"/>
</dbReference>
<dbReference type="CDD" id="cd03884">
    <property type="entry name" value="M20_bAS"/>
    <property type="match status" value="1"/>
</dbReference>
<proteinExistence type="inferred from homology"/>
<comment type="cofactor">
    <cofactor evidence="3">
        <name>Zn(2+)</name>
        <dbReference type="ChEBI" id="CHEBI:29105"/>
    </cofactor>
    <text evidence="3">Binds 2 Zn(2+) ions per subunit.</text>
</comment>
<dbReference type="InterPro" id="IPR036264">
    <property type="entry name" value="Bact_exopeptidase_dim_dom"/>
</dbReference>
<dbReference type="InterPro" id="IPR002933">
    <property type="entry name" value="Peptidase_M20"/>
</dbReference>
<feature type="binding site" evidence="3">
    <location>
        <position position="384"/>
    </location>
    <ligand>
        <name>Zn(2+)</name>
        <dbReference type="ChEBI" id="CHEBI:29105"/>
        <label>2</label>
    </ligand>
</feature>
<dbReference type="PIRSF" id="PIRSF001235">
    <property type="entry name" value="Amidase_carbamoylase"/>
    <property type="match status" value="1"/>
</dbReference>
<evidence type="ECO:0000256" key="2">
    <source>
        <dbReference type="ARBA" id="ARBA00022801"/>
    </source>
</evidence>
<dbReference type="NCBIfam" id="NF006772">
    <property type="entry name" value="PRK09290.2-1"/>
    <property type="match status" value="1"/>
</dbReference>
<feature type="binding site" evidence="3">
    <location>
        <position position="90"/>
    </location>
    <ligand>
        <name>Zn(2+)</name>
        <dbReference type="ChEBI" id="CHEBI:29105"/>
        <label>2</label>
    </ligand>
</feature>
<keyword evidence="2 4" id="KW-0378">Hydrolase</keyword>
<name>A0A4R5Y377_9MICC</name>
<dbReference type="OrthoDB" id="9808195at2"/>
<comment type="similarity">
    <text evidence="1">Belongs to the peptidase M20 family.</text>
</comment>
<dbReference type="Gene3D" id="3.40.630.10">
    <property type="entry name" value="Zn peptidases"/>
    <property type="match status" value="1"/>
</dbReference>
<sequence>MSTTDTQFLDDFAEMSTFGATPGGGVDRQAGTAADHATRRWFGEWLERHGFQETVDEAGNQFGTIELVPGAPYVLVGSHLDSQPLAGRYDGAYGVLAAAHACARVAEQLRGTAEAPAYNLAVVNWFNEEGSRFAPSMMGSSVFTGKLPLAAALATTDAGGTDVSRALAAGHRTPDGNAPRLADVSHYAEIHIEQGRTLEEGGTEVGIVHGTWAASKYRVTVDGAQSHTGATRMEDRRDALYGAALVITAARELTAEFEPGMLHTSVSEMNVLPNSPVTVARQVVMNLDLRSPDEEVLARAVELLEKRMIGVGEISRTDITLDLTHSWGLLGYQPDGVRLARESAQHLGFSHAEVMTVAGHDSTNLKDVVPTVMLFVPSVEGISHNEAEYTRDDDALRGVRLLTDVTRRLVRGDLRQEEPS</sequence>
<organism evidence="4 5">
    <name type="scientific">Arthrobacter nitrophenolicus</name>
    <dbReference type="NCBI Taxonomy" id="683150"/>
    <lineage>
        <taxon>Bacteria</taxon>
        <taxon>Bacillati</taxon>
        <taxon>Actinomycetota</taxon>
        <taxon>Actinomycetes</taxon>
        <taxon>Micrococcales</taxon>
        <taxon>Micrococcaceae</taxon>
        <taxon>Arthrobacter</taxon>
    </lineage>
</organism>
<evidence type="ECO:0000256" key="3">
    <source>
        <dbReference type="PIRSR" id="PIRSR001235-1"/>
    </source>
</evidence>
<dbReference type="SUPFAM" id="SSF55031">
    <property type="entry name" value="Bacterial exopeptidase dimerisation domain"/>
    <property type="match status" value="1"/>
</dbReference>
<accession>A0A4R5Y377</accession>
<dbReference type="GO" id="GO:0016813">
    <property type="term" value="F:hydrolase activity, acting on carbon-nitrogen (but not peptide) bonds, in linear amidines"/>
    <property type="evidence" value="ECO:0007669"/>
    <property type="project" value="InterPro"/>
</dbReference>
<dbReference type="Gene3D" id="3.30.70.360">
    <property type="match status" value="1"/>
</dbReference>
<evidence type="ECO:0000313" key="5">
    <source>
        <dbReference type="Proteomes" id="UP000294621"/>
    </source>
</evidence>
<feature type="binding site" evidence="3">
    <location>
        <position position="129"/>
    </location>
    <ligand>
        <name>Zn(2+)</name>
        <dbReference type="ChEBI" id="CHEBI:29105"/>
        <label>2</label>
    </ligand>
</feature>
<feature type="binding site" evidence="3">
    <location>
        <position position="191"/>
    </location>
    <ligand>
        <name>Zn(2+)</name>
        <dbReference type="ChEBI" id="CHEBI:29105"/>
        <label>1</label>
    </ligand>
</feature>
<dbReference type="Pfam" id="PF01546">
    <property type="entry name" value="Peptidase_M20"/>
    <property type="match status" value="1"/>
</dbReference>
<dbReference type="SUPFAM" id="SSF53187">
    <property type="entry name" value="Zn-dependent exopeptidases"/>
    <property type="match status" value="1"/>
</dbReference>